<reference evidence="8 9" key="1">
    <citation type="submission" date="2020-03" db="EMBL/GenBank/DDBJ databases">
        <title>Vagococcus sp. nov., isolated from beetles.</title>
        <authorList>
            <person name="Hyun D.-W."/>
            <person name="Bae J.-W."/>
        </authorList>
    </citation>
    <scope>NUCLEOTIDE SEQUENCE [LARGE SCALE GENOMIC DNA]</scope>
    <source>
        <strain evidence="8 9">HDW17A</strain>
    </source>
</reference>
<evidence type="ECO:0000313" key="8">
    <source>
        <dbReference type="EMBL" id="QIL46678.1"/>
    </source>
</evidence>
<organism evidence="8 9">
    <name type="scientific">Vagococcus coleopterorum</name>
    <dbReference type="NCBI Taxonomy" id="2714946"/>
    <lineage>
        <taxon>Bacteria</taxon>
        <taxon>Bacillati</taxon>
        <taxon>Bacillota</taxon>
        <taxon>Bacilli</taxon>
        <taxon>Lactobacillales</taxon>
        <taxon>Enterococcaceae</taxon>
        <taxon>Vagococcus</taxon>
    </lineage>
</organism>
<evidence type="ECO:0000256" key="6">
    <source>
        <dbReference type="ARBA" id="ARBA00023310"/>
    </source>
</evidence>
<evidence type="ECO:0000256" key="4">
    <source>
        <dbReference type="ARBA" id="ARBA00023065"/>
    </source>
</evidence>
<dbReference type="InterPro" id="IPR026015">
    <property type="entry name" value="ATP_synth_OSCP/delta_N_sf"/>
</dbReference>
<dbReference type="EMBL" id="CP049886">
    <property type="protein sequence ID" value="QIL46678.1"/>
    <property type="molecule type" value="Genomic_DNA"/>
</dbReference>
<dbReference type="Gene3D" id="1.10.520.20">
    <property type="entry name" value="N-terminal domain of the delta subunit of the F1F0-ATP synthase"/>
    <property type="match status" value="1"/>
</dbReference>
<dbReference type="Proteomes" id="UP000500890">
    <property type="component" value="Chromosome"/>
</dbReference>
<comment type="function">
    <text evidence="7">F(1)F(0) ATP synthase produces ATP from ADP in the presence of a proton or sodium gradient. F-type ATPases consist of two structural domains, F(1) containing the extramembraneous catalytic core and F(0) containing the membrane proton channel, linked together by a central stalk and a peripheral stalk. During catalysis, ATP synthesis in the catalytic domain of F(1) is coupled via a rotary mechanism of the central stalk subunits to proton translocation.</text>
</comment>
<keyword evidence="6 7" id="KW-0066">ATP synthesis</keyword>
<comment type="subcellular location">
    <subcellularLocation>
        <location evidence="7">Cell membrane</location>
        <topology evidence="7">Peripheral membrane protein</topology>
    </subcellularLocation>
    <subcellularLocation>
        <location evidence="1">Membrane</location>
    </subcellularLocation>
</comment>
<dbReference type="Pfam" id="PF00213">
    <property type="entry name" value="OSCP"/>
    <property type="match status" value="1"/>
</dbReference>
<evidence type="ECO:0000313" key="9">
    <source>
        <dbReference type="Proteomes" id="UP000500890"/>
    </source>
</evidence>
<dbReference type="InterPro" id="IPR000711">
    <property type="entry name" value="ATPase_OSCP/dsu"/>
</dbReference>
<comment type="similarity">
    <text evidence="7">Belongs to the ATPase delta chain family.</text>
</comment>
<dbReference type="GO" id="GO:0005886">
    <property type="term" value="C:plasma membrane"/>
    <property type="evidence" value="ECO:0007669"/>
    <property type="project" value="UniProtKB-SubCell"/>
</dbReference>
<comment type="function">
    <text evidence="7">This protein is part of the stalk that links CF(0) to CF(1). It either transmits conformational changes from CF(0) to CF(1) or is implicated in proton conduction.</text>
</comment>
<keyword evidence="5 7" id="KW-0472">Membrane</keyword>
<dbReference type="KEGG" id="vah:G7081_06100"/>
<dbReference type="GO" id="GO:0045259">
    <property type="term" value="C:proton-transporting ATP synthase complex"/>
    <property type="evidence" value="ECO:0007669"/>
    <property type="project" value="UniProtKB-KW"/>
</dbReference>
<keyword evidence="4 7" id="KW-0406">Ion transport</keyword>
<dbReference type="NCBIfam" id="TIGR01145">
    <property type="entry name" value="ATP_synt_delta"/>
    <property type="match status" value="1"/>
</dbReference>
<keyword evidence="9" id="KW-1185">Reference proteome</keyword>
<evidence type="ECO:0000256" key="3">
    <source>
        <dbReference type="ARBA" id="ARBA00022781"/>
    </source>
</evidence>
<proteinExistence type="inferred from homology"/>
<keyword evidence="7" id="KW-0139">CF(1)</keyword>
<dbReference type="PRINTS" id="PR00125">
    <property type="entry name" value="ATPASEDELTA"/>
</dbReference>
<evidence type="ECO:0000256" key="1">
    <source>
        <dbReference type="ARBA" id="ARBA00004370"/>
    </source>
</evidence>
<dbReference type="PANTHER" id="PTHR11910">
    <property type="entry name" value="ATP SYNTHASE DELTA CHAIN"/>
    <property type="match status" value="1"/>
</dbReference>
<evidence type="ECO:0000256" key="5">
    <source>
        <dbReference type="ARBA" id="ARBA00023136"/>
    </source>
</evidence>
<accession>A0A6G8ANM5</accession>
<dbReference type="RefSeq" id="WP_166008066.1">
    <property type="nucleotide sequence ID" value="NZ_CP049886.1"/>
</dbReference>
<dbReference type="GO" id="GO:0046933">
    <property type="term" value="F:proton-transporting ATP synthase activity, rotational mechanism"/>
    <property type="evidence" value="ECO:0007669"/>
    <property type="project" value="UniProtKB-UniRule"/>
</dbReference>
<dbReference type="SUPFAM" id="SSF47928">
    <property type="entry name" value="N-terminal domain of the delta subunit of the F1F0-ATP synthase"/>
    <property type="match status" value="1"/>
</dbReference>
<sequence length="180" mass="20632">MKTENLTIDRRYGRILFETAKESDALDTVLEELTTLRGVYQEVPDMGNLLTDERLTASEKEQLFATLANQFGETVSNFLRVVFNNRRMQEIPQMISEFNFFYHEDKGVLVADVTSAVELTEEQSKQVEEKIAKSFDYDQVILEKHIDPEILGGLIIKAANKVIDSSVKKQLTTMHKQIVK</sequence>
<dbReference type="AlphaFoldDB" id="A0A6G8ANM5"/>
<evidence type="ECO:0000256" key="7">
    <source>
        <dbReference type="HAMAP-Rule" id="MF_01416"/>
    </source>
</evidence>
<protein>
    <recommendedName>
        <fullName evidence="7">ATP synthase subunit delta</fullName>
    </recommendedName>
    <alternativeName>
        <fullName evidence="7">ATP synthase F(1) sector subunit delta</fullName>
    </alternativeName>
    <alternativeName>
        <fullName evidence="7">F-type ATPase subunit delta</fullName>
        <shortName evidence="7">F-ATPase subunit delta</shortName>
    </alternativeName>
</protein>
<name>A0A6G8ANM5_9ENTE</name>
<keyword evidence="7" id="KW-1003">Cell membrane</keyword>
<gene>
    <name evidence="7" type="primary">atpH</name>
    <name evidence="8" type="ORF">G7081_06100</name>
</gene>
<dbReference type="HAMAP" id="MF_01416">
    <property type="entry name" value="ATP_synth_delta_bact"/>
    <property type="match status" value="1"/>
</dbReference>
<evidence type="ECO:0000256" key="2">
    <source>
        <dbReference type="ARBA" id="ARBA00022448"/>
    </source>
</evidence>
<keyword evidence="2 7" id="KW-0813">Transport</keyword>
<keyword evidence="3 7" id="KW-0375">Hydrogen ion transport</keyword>